<organism evidence="1 2">
    <name type="scientific">Rhizophagus irregularis</name>
    <dbReference type="NCBI Taxonomy" id="588596"/>
    <lineage>
        <taxon>Eukaryota</taxon>
        <taxon>Fungi</taxon>
        <taxon>Fungi incertae sedis</taxon>
        <taxon>Mucoromycota</taxon>
        <taxon>Glomeromycotina</taxon>
        <taxon>Glomeromycetes</taxon>
        <taxon>Glomerales</taxon>
        <taxon>Glomeraceae</taxon>
        <taxon>Rhizophagus</taxon>
    </lineage>
</organism>
<dbReference type="Proteomes" id="UP000233469">
    <property type="component" value="Unassembled WGS sequence"/>
</dbReference>
<evidence type="ECO:0000313" key="2">
    <source>
        <dbReference type="Proteomes" id="UP000233469"/>
    </source>
</evidence>
<evidence type="ECO:0000313" key="1">
    <source>
        <dbReference type="EMBL" id="PKK58371.1"/>
    </source>
</evidence>
<dbReference type="AlphaFoldDB" id="A0A2N1M9P9"/>
<dbReference type="VEuPathDB" id="FungiDB:FUN_019137"/>
<dbReference type="EMBL" id="LLXL01003640">
    <property type="protein sequence ID" value="PKK58371.1"/>
    <property type="molecule type" value="Genomic_DNA"/>
</dbReference>
<reference evidence="1 2" key="2">
    <citation type="submission" date="2017-10" db="EMBL/GenBank/DDBJ databases">
        <title>Extensive intraspecific genome diversity in a model arbuscular mycorrhizal fungus.</title>
        <authorList>
            <person name="Chen E.C.H."/>
            <person name="Morin E."/>
            <person name="Baudet D."/>
            <person name="Noel J."/>
            <person name="Ndikumana S."/>
            <person name="Charron P."/>
            <person name="St-Onge C."/>
            <person name="Giorgi J."/>
            <person name="Grigoriev I.V."/>
            <person name="Roux C."/>
            <person name="Martin F.M."/>
            <person name="Corradi N."/>
        </authorList>
    </citation>
    <scope>NUCLEOTIDE SEQUENCE [LARGE SCALE GENOMIC DNA]</scope>
    <source>
        <strain evidence="1 2">C2</strain>
    </source>
</reference>
<reference evidence="1 2" key="1">
    <citation type="submission" date="2016-04" db="EMBL/GenBank/DDBJ databases">
        <title>Genome analyses suggest a sexual origin of heterokaryosis in a supposedly ancient asexual fungus.</title>
        <authorList>
            <person name="Ropars J."/>
            <person name="Sedzielewska K."/>
            <person name="Noel J."/>
            <person name="Charron P."/>
            <person name="Farinelli L."/>
            <person name="Marton T."/>
            <person name="Kruger M."/>
            <person name="Pelin A."/>
            <person name="Brachmann A."/>
            <person name="Corradi N."/>
        </authorList>
    </citation>
    <scope>NUCLEOTIDE SEQUENCE [LARGE SCALE GENOMIC DNA]</scope>
    <source>
        <strain evidence="1 2">C2</strain>
    </source>
</reference>
<name>A0A2N1M9P9_9GLOM</name>
<comment type="caution">
    <text evidence="1">The sequence shown here is derived from an EMBL/GenBank/DDBJ whole genome shotgun (WGS) entry which is preliminary data.</text>
</comment>
<sequence length="166" mass="18773">MTQQVSTLQTIELIRQLKGPPSTLKTEENLGNYYVAEYFKEVGLLSKKDLDSNYPVKNFQKPKNNVSARIDRVEEGINETCDAVNQLTNQFQKLNICKCDIYGEIGHSKGSYPKRQIAQSNFNQGYFKPLTSINFQNMPLGLDNEGDGYVKENNISATIRNPVNSD</sequence>
<gene>
    <name evidence="1" type="ORF">RhiirC2_796416</name>
</gene>
<proteinExistence type="predicted"/>
<protein>
    <submittedName>
        <fullName evidence="1">Uncharacterized protein</fullName>
    </submittedName>
</protein>
<accession>A0A2N1M9P9</accession>